<reference evidence="1" key="1">
    <citation type="journal article" date="2016" name="ISME J.">
        <title>Functional metagenomic screen reveals new and diverse microbial rhodopsins.</title>
        <authorList>
            <person name="Pushkarev A."/>
            <person name="Beja O."/>
        </authorList>
    </citation>
    <scope>NUCLEOTIDE SEQUENCE</scope>
</reference>
<sequence>MSVNIVDNKEVLKSSLWNFAVSIYQKNGVSAACLFLQDSCDVDVPLLFCAGFLVVNGKCFDPAILSALQKHISPWQRDVVQSLRVVRQKLKSGSYPVQIDKGEALRQSVKAAELSAEKIQLNMMEDATARVPPSDIQPNLSNLTAVLTMVVDAQSKTALTPEHMKNIQLIANAILDQGAERA</sequence>
<organism evidence="1">
    <name type="scientific">uncultured bacterium EIL20A02</name>
    <dbReference type="NCBI Taxonomy" id="1768200"/>
    <lineage>
        <taxon>Bacteria</taxon>
        <taxon>environmental samples</taxon>
    </lineage>
</organism>
<dbReference type="AlphaFoldDB" id="A0A0U2XPL9"/>
<dbReference type="Pfam" id="PF09523">
    <property type="entry name" value="DUF2390"/>
    <property type="match status" value="1"/>
</dbReference>
<proteinExistence type="predicted"/>
<dbReference type="InterPro" id="IPR012659">
    <property type="entry name" value="CHP02444"/>
</dbReference>
<dbReference type="EMBL" id="KT201091">
    <property type="protein sequence ID" value="ALS56244.1"/>
    <property type="molecule type" value="Genomic_DNA"/>
</dbReference>
<name>A0A0U2XPL9_9BACT</name>
<evidence type="ECO:0008006" key="2">
    <source>
        <dbReference type="Google" id="ProtNLM"/>
    </source>
</evidence>
<dbReference type="NCBIfam" id="TIGR02444">
    <property type="entry name" value="TIGR02444 family protein"/>
    <property type="match status" value="1"/>
</dbReference>
<accession>A0A0U2XPL9</accession>
<evidence type="ECO:0000313" key="1">
    <source>
        <dbReference type="EMBL" id="ALS56244.1"/>
    </source>
</evidence>
<protein>
    <recommendedName>
        <fullName evidence="2">TIGR02444 family protein</fullName>
    </recommendedName>
</protein>